<evidence type="ECO:0000313" key="3">
    <source>
        <dbReference type="Proteomes" id="UP000693672"/>
    </source>
</evidence>
<accession>A0A916NH65</accession>
<sequence>MRHCWPLADAITIRRKGEIRLRLSTTTGTFSLRLDGGYTPYKESIRRLKAAGYDVLDINFCRALTGQTDLAADDWEQRIQELRDEAEKLGIEFSQSHPVFLPAHPNNVTAEKLEVYNEMMRRSIIASSVLGVKWAVVHPHEDRAKTALDFDACIKDNVEHFSPYVELAVKHNVGIAFENMIERPTSMRRFASHASELAAIIDVWNEPLVGACWDFGHANFLYKDQRPALRTLGKRLKATHVNDNYGNSDEHMFPFHGSVDWRSLLPVLAEIGYEGDFTYETHKEFNGLPEPIKDQLAKVGYDIAQYCLTLVNPQ</sequence>
<organism evidence="2 3">
    <name type="scientific">Paenibacillus solanacearum</name>
    <dbReference type="NCBI Taxonomy" id="2048548"/>
    <lineage>
        <taxon>Bacteria</taxon>
        <taxon>Bacillati</taxon>
        <taxon>Bacillota</taxon>
        <taxon>Bacilli</taxon>
        <taxon>Bacillales</taxon>
        <taxon>Paenibacillaceae</taxon>
        <taxon>Paenibacillus</taxon>
    </lineage>
</organism>
<reference evidence="2" key="1">
    <citation type="submission" date="2021-06" db="EMBL/GenBank/DDBJ databases">
        <authorList>
            <person name="Criscuolo A."/>
        </authorList>
    </citation>
    <scope>NUCLEOTIDE SEQUENCE</scope>
    <source>
        <strain evidence="2">CIP111600</strain>
    </source>
</reference>
<dbReference type="InterPro" id="IPR050312">
    <property type="entry name" value="IolE/XylAMocC-like"/>
</dbReference>
<dbReference type="Proteomes" id="UP000693672">
    <property type="component" value="Unassembled WGS sequence"/>
</dbReference>
<dbReference type="EMBL" id="CAJVAS010000003">
    <property type="protein sequence ID" value="CAG7607752.1"/>
    <property type="molecule type" value="Genomic_DNA"/>
</dbReference>
<proteinExistence type="predicted"/>
<keyword evidence="3" id="KW-1185">Reference proteome</keyword>
<evidence type="ECO:0000259" key="1">
    <source>
        <dbReference type="Pfam" id="PF01261"/>
    </source>
</evidence>
<dbReference type="Pfam" id="PF01261">
    <property type="entry name" value="AP_endonuc_2"/>
    <property type="match status" value="1"/>
</dbReference>
<dbReference type="InterPro" id="IPR013022">
    <property type="entry name" value="Xyl_isomerase-like_TIM-brl"/>
</dbReference>
<dbReference type="AlphaFoldDB" id="A0A916NH65"/>
<name>A0A916NH65_9BACL</name>
<protein>
    <recommendedName>
        <fullName evidence="1">Xylose isomerase-like TIM barrel domain-containing protein</fullName>
    </recommendedName>
</protein>
<comment type="caution">
    <text evidence="2">The sequence shown here is derived from an EMBL/GenBank/DDBJ whole genome shotgun (WGS) entry which is preliminary data.</text>
</comment>
<evidence type="ECO:0000313" key="2">
    <source>
        <dbReference type="EMBL" id="CAG7607752.1"/>
    </source>
</evidence>
<feature type="domain" description="Xylose isomerase-like TIM barrel" evidence="1">
    <location>
        <begin position="46"/>
        <end position="287"/>
    </location>
</feature>
<gene>
    <name evidence="2" type="ORF">PAESOLCIP111_00991</name>
</gene>
<dbReference type="PANTHER" id="PTHR12110">
    <property type="entry name" value="HYDROXYPYRUVATE ISOMERASE"/>
    <property type="match status" value="1"/>
</dbReference>